<feature type="transmembrane region" description="Helical" evidence="2">
    <location>
        <begin position="360"/>
        <end position="379"/>
    </location>
</feature>
<keyword evidence="4" id="KW-1185">Reference proteome</keyword>
<feature type="transmembrane region" description="Helical" evidence="2">
    <location>
        <begin position="199"/>
        <end position="218"/>
    </location>
</feature>
<evidence type="ECO:0000313" key="4">
    <source>
        <dbReference type="Proteomes" id="UP000001219"/>
    </source>
</evidence>
<dbReference type="HOGENOM" id="CLU_043514_0_0_11"/>
<dbReference type="eggNOG" id="COG5542">
    <property type="taxonomic scope" value="Bacteria"/>
</dbReference>
<dbReference type="KEGG" id="gbr:Gbro_2449"/>
<feature type="region of interest" description="Disordered" evidence="1">
    <location>
        <begin position="430"/>
        <end position="482"/>
    </location>
</feature>
<feature type="transmembrane region" description="Helical" evidence="2">
    <location>
        <begin position="386"/>
        <end position="412"/>
    </location>
</feature>
<protein>
    <submittedName>
        <fullName evidence="3">Integral membrane protein-like protein</fullName>
    </submittedName>
</protein>
<keyword evidence="2" id="KW-0472">Membrane</keyword>
<dbReference type="EMBL" id="CP001802">
    <property type="protein sequence ID" value="ACY21690.1"/>
    <property type="molecule type" value="Genomic_DNA"/>
</dbReference>
<proteinExistence type="predicted"/>
<feature type="transmembrane region" description="Helical" evidence="2">
    <location>
        <begin position="238"/>
        <end position="266"/>
    </location>
</feature>
<feature type="compositionally biased region" description="Gly residues" evidence="1">
    <location>
        <begin position="455"/>
        <end position="482"/>
    </location>
</feature>
<accession>D0LDR7</accession>
<evidence type="ECO:0000313" key="3">
    <source>
        <dbReference type="EMBL" id="ACY21690.1"/>
    </source>
</evidence>
<keyword evidence="2" id="KW-1133">Transmembrane helix</keyword>
<organism evidence="3 4">
    <name type="scientific">Gordonia bronchialis (strain ATCC 25592 / DSM 43247 / BCRC 13721 / JCM 3198 / KCTC 3076 / NBRC 16047 / NCTC 10667)</name>
    <name type="common">Rhodococcus bronchialis</name>
    <dbReference type="NCBI Taxonomy" id="526226"/>
    <lineage>
        <taxon>Bacteria</taxon>
        <taxon>Bacillati</taxon>
        <taxon>Actinomycetota</taxon>
        <taxon>Actinomycetes</taxon>
        <taxon>Mycobacteriales</taxon>
        <taxon>Gordoniaceae</taxon>
        <taxon>Gordonia</taxon>
    </lineage>
</organism>
<feature type="transmembrane region" description="Helical" evidence="2">
    <location>
        <begin position="176"/>
        <end position="193"/>
    </location>
</feature>
<feature type="transmembrane region" description="Helical" evidence="2">
    <location>
        <begin position="490"/>
        <end position="512"/>
    </location>
</feature>
<dbReference type="STRING" id="526226.Gbro_2449"/>
<feature type="transmembrane region" description="Helical" evidence="2">
    <location>
        <begin position="272"/>
        <end position="291"/>
    </location>
</feature>
<feature type="compositionally biased region" description="Polar residues" evidence="1">
    <location>
        <begin position="16"/>
        <end position="25"/>
    </location>
</feature>
<sequence length="544" mass="57692">MVISVATGTGIDEHSQAPSTVPTASASTVDVMTHTALPARAESPSPPASVADRCGPDNHPATETVAAVHTPARLIRWAVLAVIIAVAVAIRLRFLDVETMDYRAFLSRWYDTLDSQGFSAFSSQFADYNYPYLYLLWGLTALGVPSLIGVKAISIVFDFVLAFFAYRIVGLRTDRYWLRALAFGVVAMLPSVIANSSYWGQADAIYSAFTLGGVYFLMRANRHGDLRTPGRSWRVGSVWACVMFGLAVSFKLQAVFVFGLIAWLLIRRRIPWYALLAIPVVYVAFVIPAVVAGESWGNALSVYLDQTGSYKQLTLGAANLYQLISISGNATWLAHLGIATAGAVVVAFLAWSVWKKPAVTPTSIVVVATASAVVVPFLLPAMHDRYFYTAEVLTVIAAFFLPLWFALIPVLVQASAIGVYHSSLTGDQGMSDRGQVMGGPGGGRNHAGPGRPFDGQGGPGPGHAAGGGHPGGRHGSSSGGYTSGRGDTALTVYATMMGLAVLGIVAALTDVLRRPMGSTSASRPPVADVVDDDVRGTYPAEVVS</sequence>
<keyword evidence="2" id="KW-0812">Transmembrane</keyword>
<feature type="compositionally biased region" description="Gly residues" evidence="1">
    <location>
        <begin position="436"/>
        <end position="445"/>
    </location>
</feature>
<feature type="transmembrane region" description="Helical" evidence="2">
    <location>
        <begin position="332"/>
        <end position="354"/>
    </location>
</feature>
<reference evidence="4" key="1">
    <citation type="submission" date="2009-10" db="EMBL/GenBank/DDBJ databases">
        <title>The complete chromosome of Gordonia bronchialis DSM 43247.</title>
        <authorList>
            <consortium name="US DOE Joint Genome Institute (JGI-PGF)"/>
            <person name="Lucas S."/>
            <person name="Copeland A."/>
            <person name="Lapidus A."/>
            <person name="Glavina del Rio T."/>
            <person name="Dalin E."/>
            <person name="Tice H."/>
            <person name="Bruce D."/>
            <person name="Goodwin L."/>
            <person name="Pitluck S."/>
            <person name="Kyrpides N."/>
            <person name="Mavromatis K."/>
            <person name="Ivanova N."/>
            <person name="Ovchinnikova G."/>
            <person name="Saunders E."/>
            <person name="Brettin T."/>
            <person name="Detter J.C."/>
            <person name="Han C."/>
            <person name="Larimer F."/>
            <person name="Land M."/>
            <person name="Hauser L."/>
            <person name="Markowitz V."/>
            <person name="Cheng J.-F."/>
            <person name="Hugenholtz P."/>
            <person name="Woyke T."/>
            <person name="Wu D."/>
            <person name="Jando M."/>
            <person name="Schneider S."/>
            <person name="Goeker M."/>
            <person name="Klenk H.-P."/>
            <person name="Eisen J.A."/>
        </authorList>
    </citation>
    <scope>NUCLEOTIDE SEQUENCE [LARGE SCALE GENOMIC DNA]</scope>
    <source>
        <strain evidence="4">ATCC 25592 / DSM 43247 / BCRC 13721 / JCM 3198 / KCTC 3076 / NBRC 16047 / NCTC 10667</strain>
    </source>
</reference>
<dbReference type="Proteomes" id="UP000001219">
    <property type="component" value="Chromosome"/>
</dbReference>
<gene>
    <name evidence="3" type="ordered locus">Gbro_2449</name>
</gene>
<reference evidence="3 4" key="2">
    <citation type="journal article" date="2010" name="Stand. Genomic Sci.">
        <title>Complete genome sequence of Gordonia bronchialis type strain (3410).</title>
        <authorList>
            <person name="Ivanova N."/>
            <person name="Sikorski J."/>
            <person name="Jando M."/>
            <person name="Lapidus A."/>
            <person name="Nolan M."/>
            <person name="Lucas S."/>
            <person name="Del Rio T.G."/>
            <person name="Tice H."/>
            <person name="Copeland A."/>
            <person name="Cheng J.F."/>
            <person name="Chen F."/>
            <person name="Bruce D."/>
            <person name="Goodwin L."/>
            <person name="Pitluck S."/>
            <person name="Mavromatis K."/>
            <person name="Ovchinnikova G."/>
            <person name="Pati A."/>
            <person name="Chen A."/>
            <person name="Palaniappan K."/>
            <person name="Land M."/>
            <person name="Hauser L."/>
            <person name="Chang Y.J."/>
            <person name="Jeffries C.D."/>
            <person name="Chain P."/>
            <person name="Saunders E."/>
            <person name="Han C."/>
            <person name="Detter J.C."/>
            <person name="Brettin T."/>
            <person name="Rohde M."/>
            <person name="Goker M."/>
            <person name="Bristow J."/>
            <person name="Eisen J.A."/>
            <person name="Markowitz V."/>
            <person name="Hugenholtz P."/>
            <person name="Klenk H.P."/>
            <person name="Kyrpides N.C."/>
        </authorList>
    </citation>
    <scope>NUCLEOTIDE SEQUENCE [LARGE SCALE GENOMIC DNA]</scope>
    <source>
        <strain evidence="4">ATCC 25592 / DSM 43247 / BCRC 13721 / JCM 3198 / KCTC 3076 / NBRC 16047 / NCTC 10667</strain>
    </source>
</reference>
<feature type="transmembrane region" description="Helical" evidence="2">
    <location>
        <begin position="74"/>
        <end position="94"/>
    </location>
</feature>
<evidence type="ECO:0000256" key="2">
    <source>
        <dbReference type="SAM" id="Phobius"/>
    </source>
</evidence>
<evidence type="ECO:0000256" key="1">
    <source>
        <dbReference type="SAM" id="MobiDB-lite"/>
    </source>
</evidence>
<feature type="transmembrane region" description="Helical" evidence="2">
    <location>
        <begin position="134"/>
        <end position="164"/>
    </location>
</feature>
<dbReference type="RefSeq" id="WP_012834245.1">
    <property type="nucleotide sequence ID" value="NC_013441.1"/>
</dbReference>
<feature type="region of interest" description="Disordered" evidence="1">
    <location>
        <begin position="1"/>
        <end position="25"/>
    </location>
</feature>
<name>D0LDR7_GORB4</name>
<dbReference type="AlphaFoldDB" id="D0LDR7"/>